<proteinExistence type="predicted"/>
<evidence type="ECO:0000313" key="1">
    <source>
        <dbReference type="EMBL" id="QDU09045.1"/>
    </source>
</evidence>
<keyword evidence="2" id="KW-1185">Reference proteome</keyword>
<dbReference type="AlphaFoldDB" id="A0A517WUV2"/>
<reference evidence="1 2" key="1">
    <citation type="submission" date="2019-03" db="EMBL/GenBank/DDBJ databases">
        <title>Deep-cultivation of Planctomycetes and their phenomic and genomic characterization uncovers novel biology.</title>
        <authorList>
            <person name="Wiegand S."/>
            <person name="Jogler M."/>
            <person name="Boedeker C."/>
            <person name="Pinto D."/>
            <person name="Vollmers J."/>
            <person name="Rivas-Marin E."/>
            <person name="Kohn T."/>
            <person name="Peeters S.H."/>
            <person name="Heuer A."/>
            <person name="Rast P."/>
            <person name="Oberbeckmann S."/>
            <person name="Bunk B."/>
            <person name="Jeske O."/>
            <person name="Meyerdierks A."/>
            <person name="Storesund J.E."/>
            <person name="Kallscheuer N."/>
            <person name="Luecker S."/>
            <person name="Lage O.M."/>
            <person name="Pohl T."/>
            <person name="Merkel B.J."/>
            <person name="Hornburger P."/>
            <person name="Mueller R.-W."/>
            <person name="Bruemmer F."/>
            <person name="Labrenz M."/>
            <person name="Spormann A.M."/>
            <person name="Op den Camp H."/>
            <person name="Overmann J."/>
            <person name="Amann R."/>
            <person name="Jetten M.S.M."/>
            <person name="Mascher T."/>
            <person name="Medema M.H."/>
            <person name="Devos D.P."/>
            <person name="Kaster A.-K."/>
            <person name="Ovreas L."/>
            <person name="Rohde M."/>
            <person name="Galperin M.Y."/>
            <person name="Jogler C."/>
        </authorList>
    </citation>
    <scope>NUCLEOTIDE SEQUENCE [LARGE SCALE GENOMIC DNA]</scope>
    <source>
        <strain evidence="1 2">V202</strain>
    </source>
</reference>
<accession>A0A517WUV2</accession>
<dbReference type="EMBL" id="CP037422">
    <property type="protein sequence ID" value="QDU09045.1"/>
    <property type="molecule type" value="Genomic_DNA"/>
</dbReference>
<sequence>MAVLQVHLLSPKGVPRVMHFLTAVSSVSVCGLLTSDRHWRGSGGFLGFASHAGGVPFCRRAQAEPYSHSSARLTRFARSGLRST</sequence>
<gene>
    <name evidence="1" type="ORF">V202x_24160</name>
</gene>
<organism evidence="1 2">
    <name type="scientific">Gimesia aquarii</name>
    <dbReference type="NCBI Taxonomy" id="2527964"/>
    <lineage>
        <taxon>Bacteria</taxon>
        <taxon>Pseudomonadati</taxon>
        <taxon>Planctomycetota</taxon>
        <taxon>Planctomycetia</taxon>
        <taxon>Planctomycetales</taxon>
        <taxon>Planctomycetaceae</taxon>
        <taxon>Gimesia</taxon>
    </lineage>
</organism>
<protein>
    <submittedName>
        <fullName evidence="1">Uncharacterized protein</fullName>
    </submittedName>
</protein>
<name>A0A517WUV2_9PLAN</name>
<evidence type="ECO:0000313" key="2">
    <source>
        <dbReference type="Proteomes" id="UP000318384"/>
    </source>
</evidence>
<dbReference type="Proteomes" id="UP000318384">
    <property type="component" value="Chromosome"/>
</dbReference>